<proteinExistence type="inferred from homology"/>
<dbReference type="OrthoDB" id="9809616at2"/>
<organism evidence="8 9">
    <name type="scientific">Microterricola gilva</name>
    <dbReference type="NCBI Taxonomy" id="393267"/>
    <lineage>
        <taxon>Bacteria</taxon>
        <taxon>Bacillati</taxon>
        <taxon>Actinomycetota</taxon>
        <taxon>Actinomycetes</taxon>
        <taxon>Micrococcales</taxon>
        <taxon>Microbacteriaceae</taxon>
        <taxon>Microterricola</taxon>
    </lineage>
</organism>
<evidence type="ECO:0000256" key="2">
    <source>
        <dbReference type="ARBA" id="ARBA00011738"/>
    </source>
</evidence>
<sequence length="397" mass="41223">MPLAAYPANRLGRVTETTPSATDPRAALRLRPEIAALPAYRQGKAAAADAFKLSSNENPFDPLPGVVDAVAAATQFNRYPDATALALRTELAARHGVSPDEVHIGSGSVALLAQLVLATSGPGTEVVYSWRSFEAYPSLVTVSGAASVRVPNTPEHGHDLPAIAAAIGDATSLVIICSPNNPTGTVVGADEFEAFMATVPSEVIVVLDEAYAEFVSAGSAAEPAAVNGLPRGAAPLTARHPNLVILRTFSKAYGLAGLRVGFAIGAEAILDAARSTAIPLSVTAQGETAALASLAAEKQLLERVRTIAARRDALHDALTAQGWALPRSFANFLWLPLGDDTAAVAERLNAAGLVVRAFAPEGIRISIGEEESVPRLLSALQQIIDELAPGHPVRRLA</sequence>
<dbReference type="PANTHER" id="PTHR43643:SF3">
    <property type="entry name" value="HISTIDINOL-PHOSPHATE AMINOTRANSFERASE"/>
    <property type="match status" value="1"/>
</dbReference>
<comment type="catalytic activity">
    <reaction evidence="6">
        <text>an aromatic L-alpha-amino acid + 2-oxoglutarate = an aromatic oxo-acid + L-glutamate</text>
        <dbReference type="Rhea" id="RHEA:17533"/>
        <dbReference type="ChEBI" id="CHEBI:16810"/>
        <dbReference type="ChEBI" id="CHEBI:29985"/>
        <dbReference type="ChEBI" id="CHEBI:73309"/>
        <dbReference type="ChEBI" id="CHEBI:84824"/>
        <dbReference type="EC" id="2.6.1.57"/>
    </reaction>
</comment>
<dbReference type="GO" id="GO:0008793">
    <property type="term" value="F:aromatic-amino-acid transaminase activity"/>
    <property type="evidence" value="ECO:0007669"/>
    <property type="project" value="UniProtKB-UniRule"/>
</dbReference>
<evidence type="ECO:0000256" key="4">
    <source>
        <dbReference type="ARBA" id="ARBA00022679"/>
    </source>
</evidence>
<keyword evidence="4 6" id="KW-0808">Transferase</keyword>
<evidence type="ECO:0000256" key="1">
    <source>
        <dbReference type="ARBA" id="ARBA00001933"/>
    </source>
</evidence>
<dbReference type="SUPFAM" id="SSF53383">
    <property type="entry name" value="PLP-dependent transferases"/>
    <property type="match status" value="1"/>
</dbReference>
<evidence type="ECO:0000313" key="8">
    <source>
        <dbReference type="EMBL" id="RZU67004.1"/>
    </source>
</evidence>
<evidence type="ECO:0000256" key="3">
    <source>
        <dbReference type="ARBA" id="ARBA00022576"/>
    </source>
</evidence>
<feature type="domain" description="Aminotransferase class I/classII large" evidence="7">
    <location>
        <begin position="50"/>
        <end position="380"/>
    </location>
</feature>
<name>A0A4Q8AQM8_9MICO</name>
<dbReference type="Gene3D" id="3.40.640.10">
    <property type="entry name" value="Type I PLP-dependent aspartate aminotransferase-like (Major domain)"/>
    <property type="match status" value="1"/>
</dbReference>
<dbReference type="NCBIfam" id="NF002878">
    <property type="entry name" value="PRK03321.1"/>
    <property type="match status" value="1"/>
</dbReference>
<dbReference type="Gene3D" id="3.90.1150.10">
    <property type="entry name" value="Aspartate Aminotransferase, domain 1"/>
    <property type="match status" value="1"/>
</dbReference>
<keyword evidence="3 6" id="KW-0032">Aminotransferase</keyword>
<dbReference type="InterPro" id="IPR050106">
    <property type="entry name" value="HistidinolP_aminotransfase"/>
</dbReference>
<dbReference type="HAMAP" id="MF_01023">
    <property type="entry name" value="HisC_aminotrans_2"/>
    <property type="match status" value="1"/>
</dbReference>
<dbReference type="Pfam" id="PF00155">
    <property type="entry name" value="Aminotran_1_2"/>
    <property type="match status" value="1"/>
</dbReference>
<comment type="function">
    <text evidence="6">Aminotransferase that catalyzes the conversion of aromatic amino acids and 2-oxoglutarate into corresponding aromatic oxo acids and L-glutamate.</text>
</comment>
<dbReference type="InterPro" id="IPR015422">
    <property type="entry name" value="PyrdxlP-dep_Trfase_small"/>
</dbReference>
<dbReference type="InterPro" id="IPR004839">
    <property type="entry name" value="Aminotransferase_I/II_large"/>
</dbReference>
<evidence type="ECO:0000313" key="9">
    <source>
        <dbReference type="Proteomes" id="UP000291483"/>
    </source>
</evidence>
<reference evidence="8 9" key="1">
    <citation type="submission" date="2019-02" db="EMBL/GenBank/DDBJ databases">
        <title>Sequencing the genomes of 1000 actinobacteria strains.</title>
        <authorList>
            <person name="Klenk H.-P."/>
        </authorList>
    </citation>
    <scope>NUCLEOTIDE SEQUENCE [LARGE SCALE GENOMIC DNA]</scope>
    <source>
        <strain evidence="8 9">DSM 18319</strain>
    </source>
</reference>
<comment type="similarity">
    <text evidence="6">Belongs to the class-II pyridoxal-phosphate-dependent aminotransferase family.</text>
</comment>
<dbReference type="PANTHER" id="PTHR43643">
    <property type="entry name" value="HISTIDINOL-PHOSPHATE AMINOTRANSFERASE 2"/>
    <property type="match status" value="1"/>
</dbReference>
<dbReference type="HAMAP" id="MF_01513">
    <property type="entry name" value="Phe_aminotrans_2"/>
    <property type="match status" value="1"/>
</dbReference>
<comment type="subunit">
    <text evidence="2 6">Homodimer.</text>
</comment>
<dbReference type="InterPro" id="IPR015424">
    <property type="entry name" value="PyrdxlP-dep_Trfase"/>
</dbReference>
<dbReference type="GO" id="GO:0000105">
    <property type="term" value="P:L-histidine biosynthetic process"/>
    <property type="evidence" value="ECO:0007669"/>
    <property type="project" value="InterPro"/>
</dbReference>
<feature type="modified residue" description="N6-(pyridoxal phosphate)lysine" evidence="6">
    <location>
        <position position="251"/>
    </location>
</feature>
<evidence type="ECO:0000259" key="7">
    <source>
        <dbReference type="Pfam" id="PF00155"/>
    </source>
</evidence>
<dbReference type="InterPro" id="IPR001917">
    <property type="entry name" value="Aminotrans_II_pyridoxalP_BS"/>
</dbReference>
<dbReference type="InterPro" id="IPR024892">
    <property type="entry name" value="ArAT"/>
</dbReference>
<keyword evidence="5 6" id="KW-0663">Pyridoxal phosphate</keyword>
<dbReference type="Proteomes" id="UP000291483">
    <property type="component" value="Unassembled WGS sequence"/>
</dbReference>
<comment type="cofactor">
    <cofactor evidence="1 6">
        <name>pyridoxal 5'-phosphate</name>
        <dbReference type="ChEBI" id="CHEBI:597326"/>
    </cofactor>
</comment>
<evidence type="ECO:0000256" key="5">
    <source>
        <dbReference type="ARBA" id="ARBA00022898"/>
    </source>
</evidence>
<dbReference type="PROSITE" id="PS00599">
    <property type="entry name" value="AA_TRANSFER_CLASS_2"/>
    <property type="match status" value="1"/>
</dbReference>
<dbReference type="GO" id="GO:0004400">
    <property type="term" value="F:histidinol-phosphate transaminase activity"/>
    <property type="evidence" value="ECO:0007669"/>
    <property type="project" value="InterPro"/>
</dbReference>
<keyword evidence="9" id="KW-1185">Reference proteome</keyword>
<dbReference type="EMBL" id="SHLC01000001">
    <property type="protein sequence ID" value="RZU67004.1"/>
    <property type="molecule type" value="Genomic_DNA"/>
</dbReference>
<accession>A0A4Q8AQM8</accession>
<protein>
    <recommendedName>
        <fullName evidence="6">Aromatic amino acid aminotransferase</fullName>
        <shortName evidence="6">ArAT</shortName>
        <ecNumber evidence="6">2.6.1.57</ecNumber>
    </recommendedName>
</protein>
<dbReference type="InterPro" id="IPR015421">
    <property type="entry name" value="PyrdxlP-dep_Trfase_major"/>
</dbReference>
<dbReference type="EC" id="2.6.1.57" evidence="6"/>
<dbReference type="CDD" id="cd00609">
    <property type="entry name" value="AAT_like"/>
    <property type="match status" value="1"/>
</dbReference>
<comment type="caution">
    <text evidence="8">The sequence shown here is derived from an EMBL/GenBank/DDBJ whole genome shotgun (WGS) entry which is preliminary data.</text>
</comment>
<gene>
    <name evidence="6" type="primary">pat</name>
    <name evidence="8" type="ORF">EV379_3379</name>
</gene>
<dbReference type="AlphaFoldDB" id="A0A4Q8AQM8"/>
<dbReference type="InterPro" id="IPR005861">
    <property type="entry name" value="HisP_aminotrans"/>
</dbReference>
<evidence type="ECO:0000256" key="6">
    <source>
        <dbReference type="HAMAP-Rule" id="MF_01513"/>
    </source>
</evidence>
<dbReference type="GO" id="GO:0030170">
    <property type="term" value="F:pyridoxal phosphate binding"/>
    <property type="evidence" value="ECO:0007669"/>
    <property type="project" value="UniProtKB-UniRule"/>
</dbReference>